<dbReference type="Proteomes" id="UP000790377">
    <property type="component" value="Unassembled WGS sequence"/>
</dbReference>
<name>A0ACB8ABF0_9AGAM</name>
<accession>A0ACB8ABF0</accession>
<sequence length="496" mass="56121">MKIPSRSDGSTRDSSGQFTSDDSHERRAQEALTLEAQLTGLNAQPKWTFGSTHHGDDTEDFQPLSGPQGPDRKNPLLDESSRDEHSLDALAAPNHQTGGTSEEILPVNTDQIATISLQHSHQDGSSAGNYDEGSAASDDFEVKDYGYGFGDVSGSEHALEIIRQQKLARERQRIWDNQQRIAAQEQERERERAREMLESERERKEREWEKELEHFRDQDKVTNRPRRGSFSGSYSNYDRGNYRGRRGRGFGGRGYGNRYPGRGGYHQQRPASMSHVTPPPFRVNPVAHLANHVSTYSQPSLMEGYISPTLDPYLSMPVPLHPQSLLTLPIAHSISPFSDNTRTYLLSQLEYYLSPQNMAQDFFLRQRMDDSGWIPISLLASFNRVRNLTTDTTLVAEVLQQSNVVEVDGEFVRMSGQQWEQFILPRQHKALSPQPAPASTEVKMQGGEDDHSNQPQEPDCEADDTDCYVDDEDEEDVVFVIGEEAEGSWLPERRQL</sequence>
<comment type="caution">
    <text evidence="1">The sequence shown here is derived from an EMBL/GenBank/DDBJ whole genome shotgun (WGS) entry which is preliminary data.</text>
</comment>
<keyword evidence="2" id="KW-1185">Reference proteome</keyword>
<reference evidence="1" key="1">
    <citation type="journal article" date="2021" name="New Phytol.">
        <title>Evolutionary innovations through gain and loss of genes in the ectomycorrhizal Boletales.</title>
        <authorList>
            <person name="Wu G."/>
            <person name="Miyauchi S."/>
            <person name="Morin E."/>
            <person name="Kuo A."/>
            <person name="Drula E."/>
            <person name="Varga T."/>
            <person name="Kohler A."/>
            <person name="Feng B."/>
            <person name="Cao Y."/>
            <person name="Lipzen A."/>
            <person name="Daum C."/>
            <person name="Hundley H."/>
            <person name="Pangilinan J."/>
            <person name="Johnson J."/>
            <person name="Barry K."/>
            <person name="LaButti K."/>
            <person name="Ng V."/>
            <person name="Ahrendt S."/>
            <person name="Min B."/>
            <person name="Choi I.G."/>
            <person name="Park H."/>
            <person name="Plett J.M."/>
            <person name="Magnuson J."/>
            <person name="Spatafora J.W."/>
            <person name="Nagy L.G."/>
            <person name="Henrissat B."/>
            <person name="Grigoriev I.V."/>
            <person name="Yang Z.L."/>
            <person name="Xu J."/>
            <person name="Martin F.M."/>
        </authorList>
    </citation>
    <scope>NUCLEOTIDE SEQUENCE</scope>
    <source>
        <strain evidence="1">ATCC 28755</strain>
    </source>
</reference>
<evidence type="ECO:0000313" key="2">
    <source>
        <dbReference type="Proteomes" id="UP000790377"/>
    </source>
</evidence>
<organism evidence="1 2">
    <name type="scientific">Hygrophoropsis aurantiaca</name>
    <dbReference type="NCBI Taxonomy" id="72124"/>
    <lineage>
        <taxon>Eukaryota</taxon>
        <taxon>Fungi</taxon>
        <taxon>Dikarya</taxon>
        <taxon>Basidiomycota</taxon>
        <taxon>Agaricomycotina</taxon>
        <taxon>Agaricomycetes</taxon>
        <taxon>Agaricomycetidae</taxon>
        <taxon>Boletales</taxon>
        <taxon>Coniophorineae</taxon>
        <taxon>Hygrophoropsidaceae</taxon>
        <taxon>Hygrophoropsis</taxon>
    </lineage>
</organism>
<dbReference type="EMBL" id="MU267717">
    <property type="protein sequence ID" value="KAH7910351.1"/>
    <property type="molecule type" value="Genomic_DNA"/>
</dbReference>
<proteinExistence type="predicted"/>
<protein>
    <submittedName>
        <fullName evidence="1">Uncharacterized protein</fullName>
    </submittedName>
</protein>
<gene>
    <name evidence="1" type="ORF">BJ138DRAFT_1009036</name>
</gene>
<evidence type="ECO:0000313" key="1">
    <source>
        <dbReference type="EMBL" id="KAH7910351.1"/>
    </source>
</evidence>